<gene>
    <name evidence="2" type="ORF">K5V21_15940</name>
    <name evidence="3" type="ORF">K5V21_16060</name>
</gene>
<feature type="signal peptide" evidence="1">
    <location>
        <begin position="1"/>
        <end position="28"/>
    </location>
</feature>
<sequence length="161" mass="18108">MKNTKLTALILTGIITASITFPSIQASAQTFNTVSSNDFVHRNLSPQELDELNDWMNSLKNDFKNEKQKNVIQPRGPGSLIVLKAGQWLMKNWPKVVAKAPTWLKPYLKFSFAGKVIGKYMEISTTIDHLVWGILRDLIPRWIPDPIVGGLKNVIVTIIPL</sequence>
<dbReference type="RefSeq" id="WP_221862144.1">
    <property type="nucleotide sequence ID" value="NZ_JAIKTU010000015.1"/>
</dbReference>
<evidence type="ECO:0000313" key="4">
    <source>
        <dbReference type="Proteomes" id="UP001299068"/>
    </source>
</evidence>
<evidence type="ECO:0000313" key="2">
    <source>
        <dbReference type="EMBL" id="MBY0756936.1"/>
    </source>
</evidence>
<dbReference type="EMBL" id="JAIKTU010000015">
    <property type="protein sequence ID" value="MBY0756936.1"/>
    <property type="molecule type" value="Genomic_DNA"/>
</dbReference>
<reference evidence="3 4" key="1">
    <citation type="journal article" date="2021" name="Cell Host Microbe">
        <title>in vivo commensal control of Clostridioides difficile virulence.</title>
        <authorList>
            <person name="Girinathan B.P."/>
            <person name="Dibenedetto N."/>
            <person name="Worley J.N."/>
            <person name="Peltier J."/>
            <person name="Arrieta-Ortiz M.L."/>
            <person name="Rupa Christinal Immanuel S."/>
            <person name="Lavin R."/>
            <person name="Delaney M.L."/>
            <person name="Cummins C."/>
            <person name="Hoffmann M."/>
            <person name="Luo Y."/>
            <person name="Gonzalez-Escalona N."/>
            <person name="Allard M."/>
            <person name="Onderdonk A.B."/>
            <person name="Gerber G.K."/>
            <person name="Sonenshein A.L."/>
            <person name="Baliga N."/>
            <person name="Dupuy B."/>
            <person name="Bry L."/>
        </authorList>
    </citation>
    <scope>NUCLEOTIDE SEQUENCE [LARGE SCALE GENOMIC DNA]</scope>
    <source>
        <strain evidence="3 4">DSM 599</strain>
    </source>
</reference>
<comment type="caution">
    <text evidence="3">The sequence shown here is derived from an EMBL/GenBank/DDBJ whole genome shotgun (WGS) entry which is preliminary data.</text>
</comment>
<accession>A0ABS7L1N7</accession>
<dbReference type="Proteomes" id="UP001299068">
    <property type="component" value="Unassembled WGS sequence"/>
</dbReference>
<proteinExistence type="predicted"/>
<keyword evidence="4" id="KW-1185">Reference proteome</keyword>
<protein>
    <submittedName>
        <fullName evidence="3">Uncharacterized protein</fullName>
    </submittedName>
</protein>
<evidence type="ECO:0000313" key="3">
    <source>
        <dbReference type="EMBL" id="MBY0756960.1"/>
    </source>
</evidence>
<feature type="chain" id="PRO_5045032197" evidence="1">
    <location>
        <begin position="29"/>
        <end position="161"/>
    </location>
</feature>
<organism evidence="3 4">
    <name type="scientific">Clostridium sardiniense</name>
    <name type="common">Clostridium absonum</name>
    <dbReference type="NCBI Taxonomy" id="29369"/>
    <lineage>
        <taxon>Bacteria</taxon>
        <taxon>Bacillati</taxon>
        <taxon>Bacillota</taxon>
        <taxon>Clostridia</taxon>
        <taxon>Eubacteriales</taxon>
        <taxon>Clostridiaceae</taxon>
        <taxon>Clostridium</taxon>
    </lineage>
</organism>
<dbReference type="EMBL" id="JAIKTU010000015">
    <property type="protein sequence ID" value="MBY0756960.1"/>
    <property type="molecule type" value="Genomic_DNA"/>
</dbReference>
<evidence type="ECO:0000256" key="1">
    <source>
        <dbReference type="SAM" id="SignalP"/>
    </source>
</evidence>
<keyword evidence="1" id="KW-0732">Signal</keyword>
<name>A0ABS7L1N7_CLOSR</name>